<name>A0ABU9GPD5_9GAMM</name>
<evidence type="ECO:0000313" key="4">
    <source>
        <dbReference type="EMBL" id="MEL0629170.1"/>
    </source>
</evidence>
<reference evidence="4 5" key="1">
    <citation type="submission" date="2024-02" db="EMBL/GenBank/DDBJ databases">
        <title>Bacteria isolated from the canopy kelp, Nereocystis luetkeana.</title>
        <authorList>
            <person name="Pfister C.A."/>
            <person name="Younker I.T."/>
            <person name="Light S.H."/>
        </authorList>
    </citation>
    <scope>NUCLEOTIDE SEQUENCE [LARGE SCALE GENOMIC DNA]</scope>
    <source>
        <strain evidence="4 5">TI.1.05</strain>
    </source>
</reference>
<comment type="caution">
    <text evidence="4">The sequence shown here is derived from an EMBL/GenBank/DDBJ whole genome shotgun (WGS) entry which is preliminary data.</text>
</comment>
<dbReference type="SUPFAM" id="SSF51735">
    <property type="entry name" value="NAD(P)-binding Rossmann-fold domains"/>
    <property type="match status" value="1"/>
</dbReference>
<dbReference type="PANTHER" id="PTHR43333">
    <property type="entry name" value="2-HACID_DH_C DOMAIN-CONTAINING PROTEIN"/>
    <property type="match status" value="1"/>
</dbReference>
<dbReference type="RefSeq" id="WP_341597182.1">
    <property type="nucleotide sequence ID" value="NZ_JBAKAZ010000016.1"/>
</dbReference>
<keyword evidence="2" id="KW-0520">NAD</keyword>
<evidence type="ECO:0000313" key="5">
    <source>
        <dbReference type="Proteomes" id="UP001369082"/>
    </source>
</evidence>
<dbReference type="InterPro" id="IPR006140">
    <property type="entry name" value="D-isomer_DH_NAD-bd"/>
</dbReference>
<dbReference type="InterPro" id="IPR036291">
    <property type="entry name" value="NAD(P)-bd_dom_sf"/>
</dbReference>
<dbReference type="Gene3D" id="3.40.50.720">
    <property type="entry name" value="NAD(P)-binding Rossmann-like Domain"/>
    <property type="match status" value="2"/>
</dbReference>
<dbReference type="Proteomes" id="UP001369082">
    <property type="component" value="Unassembled WGS sequence"/>
</dbReference>
<evidence type="ECO:0000259" key="3">
    <source>
        <dbReference type="Pfam" id="PF02826"/>
    </source>
</evidence>
<dbReference type="EMBL" id="JBAKAZ010000016">
    <property type="protein sequence ID" value="MEL0629170.1"/>
    <property type="molecule type" value="Genomic_DNA"/>
</dbReference>
<organism evidence="4 5">
    <name type="scientific">Psychromonas aquatilis</name>
    <dbReference type="NCBI Taxonomy" id="2005072"/>
    <lineage>
        <taxon>Bacteria</taxon>
        <taxon>Pseudomonadati</taxon>
        <taxon>Pseudomonadota</taxon>
        <taxon>Gammaproteobacteria</taxon>
        <taxon>Alteromonadales</taxon>
        <taxon>Psychromonadaceae</taxon>
        <taxon>Psychromonas</taxon>
    </lineage>
</organism>
<evidence type="ECO:0000256" key="2">
    <source>
        <dbReference type="ARBA" id="ARBA00023027"/>
    </source>
</evidence>
<feature type="domain" description="D-isomer specific 2-hydroxyacid dehydrogenase NAD-binding" evidence="3">
    <location>
        <begin position="104"/>
        <end position="274"/>
    </location>
</feature>
<dbReference type="CDD" id="cd12164">
    <property type="entry name" value="GDH_like_2"/>
    <property type="match status" value="1"/>
</dbReference>
<dbReference type="PANTHER" id="PTHR43333:SF1">
    <property type="entry name" value="D-ISOMER SPECIFIC 2-HYDROXYACID DEHYDROGENASE NAD-BINDING DOMAIN-CONTAINING PROTEIN"/>
    <property type="match status" value="1"/>
</dbReference>
<gene>
    <name evidence="4" type="ORF">V6256_06075</name>
</gene>
<protein>
    <submittedName>
        <fullName evidence="4">Glyoxylate/hydroxypyruvate reductase A</fullName>
    </submittedName>
</protein>
<proteinExistence type="predicted"/>
<dbReference type="Pfam" id="PF02826">
    <property type="entry name" value="2-Hacid_dh_C"/>
    <property type="match status" value="1"/>
</dbReference>
<evidence type="ECO:0000256" key="1">
    <source>
        <dbReference type="ARBA" id="ARBA00023002"/>
    </source>
</evidence>
<keyword evidence="1" id="KW-0560">Oxidoreductase</keyword>
<keyword evidence="5" id="KW-1185">Reference proteome</keyword>
<sequence length="297" mass="32774">MKPIILIAISDLELVENLLECAPQVAPDVEWVLPTNPLAKQAKVAACWYPSESLLDDFPQLECLHSVGAGEDNLGDLLSSGLKIERIIDEDQKVGMFEYALWGVLYYQRDMDKYHQDKALNRWQARPQRAAKDIKIGILGLGEIGRFVATEFASMGYQVSGWSRSEKHIEGVECVHGENALTDMLGKLDILVNLLPLNDATVGILNNQLLSKLPTKAALINCGRGDHLIENDLESLLSKDLLRGAILDVFKTEPLPVEHSLWANQKVFITPHIASAATDQSIAKQISSVAVGYHNKA</sequence>
<accession>A0ABU9GPD5</accession>